<comment type="caution">
    <text evidence="1">The sequence shown here is derived from an EMBL/GenBank/DDBJ whole genome shotgun (WGS) entry which is preliminary data.</text>
</comment>
<organism evidence="1 2">
    <name type="scientific">Acaulospora morrowiae</name>
    <dbReference type="NCBI Taxonomy" id="94023"/>
    <lineage>
        <taxon>Eukaryota</taxon>
        <taxon>Fungi</taxon>
        <taxon>Fungi incertae sedis</taxon>
        <taxon>Mucoromycota</taxon>
        <taxon>Glomeromycotina</taxon>
        <taxon>Glomeromycetes</taxon>
        <taxon>Diversisporales</taxon>
        <taxon>Acaulosporaceae</taxon>
        <taxon>Acaulospora</taxon>
    </lineage>
</organism>
<keyword evidence="2" id="KW-1185">Reference proteome</keyword>
<dbReference type="PANTHER" id="PTHR34415">
    <property type="entry name" value="INTEGRASE CATALYTIC DOMAIN-CONTAINING PROTEIN"/>
    <property type="match status" value="1"/>
</dbReference>
<name>A0A9N9DFN5_9GLOM</name>
<sequence length="99" mass="11241">MLAIAHFCYDWIQSVPVLYSPQQIGPLYFKSMHLVSIFEINDTGNQPQSHQINYLIDEGKFPIEVAKGANTTLSLVYDTLIEYNRNEKNIKITCDNCGG</sequence>
<gene>
    <name evidence="1" type="ORF">AMORRO_LOCUS9396</name>
</gene>
<dbReference type="EMBL" id="CAJVPV010009109">
    <property type="protein sequence ID" value="CAG8638235.1"/>
    <property type="molecule type" value="Genomic_DNA"/>
</dbReference>
<evidence type="ECO:0000313" key="1">
    <source>
        <dbReference type="EMBL" id="CAG8638235.1"/>
    </source>
</evidence>
<dbReference type="PANTHER" id="PTHR34415:SF1">
    <property type="entry name" value="INTEGRASE CATALYTIC DOMAIN-CONTAINING PROTEIN"/>
    <property type="match status" value="1"/>
</dbReference>
<reference evidence="1" key="1">
    <citation type="submission" date="2021-06" db="EMBL/GenBank/DDBJ databases">
        <authorList>
            <person name="Kallberg Y."/>
            <person name="Tangrot J."/>
            <person name="Rosling A."/>
        </authorList>
    </citation>
    <scope>NUCLEOTIDE SEQUENCE</scope>
    <source>
        <strain evidence="1">CL551</strain>
    </source>
</reference>
<dbReference type="AlphaFoldDB" id="A0A9N9DFN5"/>
<protein>
    <submittedName>
        <fullName evidence="1">10649_t:CDS:1</fullName>
    </submittedName>
</protein>
<dbReference type="OrthoDB" id="2313603at2759"/>
<dbReference type="Proteomes" id="UP000789342">
    <property type="component" value="Unassembled WGS sequence"/>
</dbReference>
<evidence type="ECO:0000313" key="2">
    <source>
        <dbReference type="Proteomes" id="UP000789342"/>
    </source>
</evidence>
<accession>A0A9N9DFN5</accession>
<proteinExistence type="predicted"/>